<feature type="transmembrane region" description="Helical" evidence="1">
    <location>
        <begin position="179"/>
        <end position="198"/>
    </location>
</feature>
<accession>A0A4Q9H5Z5</accession>
<dbReference type="EMBL" id="SIXI01000001">
    <property type="protein sequence ID" value="TBO34404.1"/>
    <property type="molecule type" value="Genomic_DNA"/>
</dbReference>
<dbReference type="PANTHER" id="PTHR34368:SF1">
    <property type="entry name" value="OS01G0962200 PROTEIN"/>
    <property type="match status" value="1"/>
</dbReference>
<dbReference type="RefSeq" id="WP_130966354.1">
    <property type="nucleotide sequence ID" value="NZ_SIXI01000001.1"/>
</dbReference>
<dbReference type="PANTHER" id="PTHR34368">
    <property type="entry name" value="OS01G0962200 PROTEIN"/>
    <property type="match status" value="1"/>
</dbReference>
<keyword evidence="3" id="KW-1185">Reference proteome</keyword>
<keyword evidence="1" id="KW-0812">Transmembrane</keyword>
<proteinExistence type="predicted"/>
<evidence type="ECO:0008006" key="4">
    <source>
        <dbReference type="Google" id="ProtNLM"/>
    </source>
</evidence>
<dbReference type="AlphaFoldDB" id="A0A4Q9H5Z5"/>
<evidence type="ECO:0000313" key="3">
    <source>
        <dbReference type="Proteomes" id="UP000292120"/>
    </source>
</evidence>
<feature type="transmembrane region" description="Helical" evidence="1">
    <location>
        <begin position="149"/>
        <end position="167"/>
    </location>
</feature>
<keyword evidence="1" id="KW-0472">Membrane</keyword>
<dbReference type="Proteomes" id="UP000292120">
    <property type="component" value="Unassembled WGS sequence"/>
</dbReference>
<comment type="caution">
    <text evidence="2">The sequence shown here is derived from an EMBL/GenBank/DDBJ whole genome shotgun (WGS) entry which is preliminary data.</text>
</comment>
<dbReference type="OrthoDB" id="6088058at2"/>
<feature type="transmembrane region" description="Helical" evidence="1">
    <location>
        <begin position="12"/>
        <end position="36"/>
    </location>
</feature>
<name>A0A4Q9H5Z5_9BURK</name>
<evidence type="ECO:0000256" key="1">
    <source>
        <dbReference type="SAM" id="Phobius"/>
    </source>
</evidence>
<feature type="transmembrane region" description="Helical" evidence="1">
    <location>
        <begin position="56"/>
        <end position="77"/>
    </location>
</feature>
<reference evidence="2 3" key="1">
    <citation type="submission" date="2019-02" db="EMBL/GenBank/DDBJ databases">
        <title>Aquabacterium sp. strain KMB7.</title>
        <authorList>
            <person name="Chen W.-M."/>
        </authorList>
    </citation>
    <scope>NUCLEOTIDE SEQUENCE [LARGE SCALE GENOMIC DNA]</scope>
    <source>
        <strain evidence="2 3">KMB7</strain>
    </source>
</reference>
<organism evidence="2 3">
    <name type="scientific">Aquabacterium lacunae</name>
    <dbReference type="NCBI Taxonomy" id="2528630"/>
    <lineage>
        <taxon>Bacteria</taxon>
        <taxon>Pseudomonadati</taxon>
        <taxon>Pseudomonadota</taxon>
        <taxon>Betaproteobacteria</taxon>
        <taxon>Burkholderiales</taxon>
        <taxon>Aquabacterium</taxon>
    </lineage>
</organism>
<evidence type="ECO:0000313" key="2">
    <source>
        <dbReference type="EMBL" id="TBO34404.1"/>
    </source>
</evidence>
<keyword evidence="1" id="KW-1133">Transmembrane helix</keyword>
<feature type="transmembrane region" description="Helical" evidence="1">
    <location>
        <begin position="89"/>
        <end position="112"/>
    </location>
</feature>
<protein>
    <recommendedName>
        <fullName evidence="4">Alkaline phytoceramidase</fullName>
    </recommendedName>
</protein>
<gene>
    <name evidence="2" type="ORF">EYS42_03025</name>
</gene>
<feature type="transmembrane region" description="Helical" evidence="1">
    <location>
        <begin position="118"/>
        <end position="137"/>
    </location>
</feature>
<sequence length="303" mass="32929">MLRTPPDSPDTLLRRSTMAMVLAMALAGAALLVAWGPVNLVPHMHEFAGSDTRWSIPAALLVLSHMPLLPIGMWGLWRVSRLPAHEPLKLLWGTFFVCQMLATVGGQVYHWAPSDATFIWDQVPKSAACALFALAFLGERIDRRFGSPVAVLCGVMASLLGCIWWLYSLHVWGAGDLRPLFWLELSPLALVAAGAWTLKGDLLLSRADWLRSQFSFAVAQTVDWADVWIYETTQGWISGHAVRHLALAACVGWVGYRLGAGQRQAHRDATMTTGPEGPVNVQAVGGQAQAASDTSLPVSLRAS</sequence>